<dbReference type="AlphaFoldDB" id="A0AA38HTR1"/>
<sequence length="107" mass="12649">MLQKSVFGFLCQVRNLNCHSASITRPHRLTYKRGYPTVLVYPDGSSIKISYHEPRQIIKLPLNIWTLSEAERKAKLESRKPKKKVKFVDDFEDTYDANKYLKYLKKK</sequence>
<gene>
    <name evidence="1" type="ORF">Zmor_026251</name>
</gene>
<evidence type="ECO:0000313" key="2">
    <source>
        <dbReference type="Proteomes" id="UP001168821"/>
    </source>
</evidence>
<comment type="caution">
    <text evidence="1">The sequence shown here is derived from an EMBL/GenBank/DDBJ whole genome shotgun (WGS) entry which is preliminary data.</text>
</comment>
<dbReference type="Gene3D" id="6.20.130.20">
    <property type="entry name" value="Mitochondrial ribosomal protein L55"/>
    <property type="match status" value="1"/>
</dbReference>
<dbReference type="GO" id="GO:0005762">
    <property type="term" value="C:mitochondrial large ribosomal subunit"/>
    <property type="evidence" value="ECO:0007669"/>
    <property type="project" value="InterPro"/>
</dbReference>
<keyword evidence="2" id="KW-1185">Reference proteome</keyword>
<name>A0AA38HTR1_9CUCU</name>
<dbReference type="InterPro" id="IPR044884">
    <property type="entry name" value="Ribosomal_mL55_sf"/>
</dbReference>
<reference evidence="1" key="1">
    <citation type="journal article" date="2023" name="G3 (Bethesda)">
        <title>Whole genome assemblies of Zophobas morio and Tenebrio molitor.</title>
        <authorList>
            <person name="Kaur S."/>
            <person name="Stinson S.A."/>
            <person name="diCenzo G.C."/>
        </authorList>
    </citation>
    <scope>NUCLEOTIDE SEQUENCE</scope>
    <source>
        <strain evidence="1">QUZm001</strain>
    </source>
</reference>
<dbReference type="GO" id="GO:0003735">
    <property type="term" value="F:structural constituent of ribosome"/>
    <property type="evidence" value="ECO:0007669"/>
    <property type="project" value="InterPro"/>
</dbReference>
<proteinExistence type="predicted"/>
<dbReference type="PANTHER" id="PTHR34095">
    <property type="entry name" value="39S RIBOSOMAL PROTEIN L55, MITOCHONDRIAL"/>
    <property type="match status" value="1"/>
</dbReference>
<evidence type="ECO:0000313" key="1">
    <source>
        <dbReference type="EMBL" id="KAJ3643549.1"/>
    </source>
</evidence>
<dbReference type="EMBL" id="JALNTZ010000008">
    <property type="protein sequence ID" value="KAJ3643549.1"/>
    <property type="molecule type" value="Genomic_DNA"/>
</dbReference>
<dbReference type="Pfam" id="PF09776">
    <property type="entry name" value="Mitoc_L55"/>
    <property type="match status" value="1"/>
</dbReference>
<dbReference type="Proteomes" id="UP001168821">
    <property type="component" value="Unassembled WGS sequence"/>
</dbReference>
<dbReference type="PANTHER" id="PTHR34095:SF1">
    <property type="entry name" value="LARGE RIBOSOMAL SUBUNIT PROTEIN ML55"/>
    <property type="match status" value="1"/>
</dbReference>
<evidence type="ECO:0008006" key="3">
    <source>
        <dbReference type="Google" id="ProtNLM"/>
    </source>
</evidence>
<protein>
    <recommendedName>
        <fullName evidence="3">39S ribosomal protein L55, mitochondrial</fullName>
    </recommendedName>
</protein>
<dbReference type="InterPro" id="IPR018615">
    <property type="entry name" value="Ribosomal_mL55"/>
</dbReference>
<accession>A0AA38HTR1</accession>
<dbReference type="GO" id="GO:0006412">
    <property type="term" value="P:translation"/>
    <property type="evidence" value="ECO:0007669"/>
    <property type="project" value="TreeGrafter"/>
</dbReference>
<organism evidence="1 2">
    <name type="scientific">Zophobas morio</name>
    <dbReference type="NCBI Taxonomy" id="2755281"/>
    <lineage>
        <taxon>Eukaryota</taxon>
        <taxon>Metazoa</taxon>
        <taxon>Ecdysozoa</taxon>
        <taxon>Arthropoda</taxon>
        <taxon>Hexapoda</taxon>
        <taxon>Insecta</taxon>
        <taxon>Pterygota</taxon>
        <taxon>Neoptera</taxon>
        <taxon>Endopterygota</taxon>
        <taxon>Coleoptera</taxon>
        <taxon>Polyphaga</taxon>
        <taxon>Cucujiformia</taxon>
        <taxon>Tenebrionidae</taxon>
        <taxon>Zophobas</taxon>
    </lineage>
</organism>